<dbReference type="Gene3D" id="3.20.20.450">
    <property type="entry name" value="EAL domain"/>
    <property type="match status" value="1"/>
</dbReference>
<dbReference type="Pfam" id="PF00563">
    <property type="entry name" value="EAL"/>
    <property type="match status" value="1"/>
</dbReference>
<dbReference type="SUPFAM" id="SSF141868">
    <property type="entry name" value="EAL domain-like"/>
    <property type="match status" value="1"/>
</dbReference>
<dbReference type="RefSeq" id="WP_353293858.1">
    <property type="nucleotide sequence ID" value="NZ_BAABWH010000002.1"/>
</dbReference>
<dbReference type="CDD" id="cd01948">
    <property type="entry name" value="EAL"/>
    <property type="match status" value="1"/>
</dbReference>
<name>A0ABP9ZXX2_9GAMM</name>
<dbReference type="InterPro" id="IPR001633">
    <property type="entry name" value="EAL_dom"/>
</dbReference>
<dbReference type="SUPFAM" id="SSF55785">
    <property type="entry name" value="PYP-like sensor domain (PAS domain)"/>
    <property type="match status" value="1"/>
</dbReference>
<dbReference type="CDD" id="cd00130">
    <property type="entry name" value="PAS"/>
    <property type="match status" value="1"/>
</dbReference>
<dbReference type="PROSITE" id="PS50883">
    <property type="entry name" value="EAL"/>
    <property type="match status" value="1"/>
</dbReference>
<dbReference type="InterPro" id="IPR001610">
    <property type="entry name" value="PAC"/>
</dbReference>
<dbReference type="NCBIfam" id="TIGR00229">
    <property type="entry name" value="sensory_box"/>
    <property type="match status" value="1"/>
</dbReference>
<dbReference type="Proteomes" id="UP001481413">
    <property type="component" value="Unassembled WGS sequence"/>
</dbReference>
<accession>A0ABP9ZXX2</accession>
<dbReference type="InterPro" id="IPR035919">
    <property type="entry name" value="EAL_sf"/>
</dbReference>
<evidence type="ECO:0000313" key="3">
    <source>
        <dbReference type="EMBL" id="GAA6144922.1"/>
    </source>
</evidence>
<dbReference type="Gene3D" id="3.30.450.20">
    <property type="entry name" value="PAS domain"/>
    <property type="match status" value="1"/>
</dbReference>
<feature type="domain" description="EAL" evidence="2">
    <location>
        <begin position="365"/>
        <end position="621"/>
    </location>
</feature>
<keyword evidence="4" id="KW-1185">Reference proteome</keyword>
<evidence type="ECO:0000259" key="2">
    <source>
        <dbReference type="PROSITE" id="PS50883"/>
    </source>
</evidence>
<gene>
    <name evidence="3" type="ORF">NBRC116585_10390</name>
</gene>
<dbReference type="InterPro" id="IPR000700">
    <property type="entry name" value="PAS-assoc_C"/>
</dbReference>
<dbReference type="InterPro" id="IPR000014">
    <property type="entry name" value="PAS"/>
</dbReference>
<dbReference type="EMBL" id="BAABWH010000002">
    <property type="protein sequence ID" value="GAA6144922.1"/>
    <property type="molecule type" value="Genomic_DNA"/>
</dbReference>
<sequence>MMNDTKQLAELNAMIEGIADQLCDTVDNNFDITVSVDTDNEQAQKLSLLINFLLENVRRNVGKLAQLNEQLETRVKERTELLDLVISGTDDGVWVWFFNEQRIEFSEKWYSMLGLPHSSEHASPSYWTKRIHPRDRARLYMAFRSAIEGHQSVLNVEYRIRHEAGGYRWMLCRGACSRDSSAQPYLLAGTQTDITELKSIDPKSGLANEHYLKERIEDAIDQQEHFCLALFSLDQIEGATLVDEYSDIGQLEASVAEGLITGIDITSTIARVSTSTFAVFRKIAEGSDLTLESREDERRLREIFNESFCGKANIRLSLGVVASDELQLTSAADALNAASSVLRYSKQFGSVQYYDSSFREMTARRFSIEEKLRIGVTNGCIQPWFQPIYSGRDRRLVGFEALARMILPDDGHVPPDEFIPIAEEKSLMWQVGDCILRQSILLAKVLSEGFSGGQHCYVGVNVSAQQFITGGLADFVLALLDEYKLNPQHLRLELTESVLVDNFEQVRSQLYVLRRAGIKIALDDFGTGYSSLSYLRHLPIDVIKIDRSFVTDLDKQERKAAIVKTIISLAQLLKLDVVAEGIETEDELSALNAMADLSIQGYLFSPAIKEMEALELVSGCTKAA</sequence>
<protein>
    <submittedName>
        <fullName evidence="3">EAL domain-containing protein</fullName>
    </submittedName>
</protein>
<feature type="domain" description="PAC" evidence="1">
    <location>
        <begin position="154"/>
        <end position="206"/>
    </location>
</feature>
<evidence type="ECO:0000313" key="4">
    <source>
        <dbReference type="Proteomes" id="UP001481413"/>
    </source>
</evidence>
<dbReference type="InterPro" id="IPR013655">
    <property type="entry name" value="PAS_fold_3"/>
</dbReference>
<dbReference type="InterPro" id="IPR050706">
    <property type="entry name" value="Cyclic-di-GMP_PDE-like"/>
</dbReference>
<dbReference type="Gene3D" id="3.30.70.270">
    <property type="match status" value="1"/>
</dbReference>
<dbReference type="SMART" id="SM00052">
    <property type="entry name" value="EAL"/>
    <property type="match status" value="1"/>
</dbReference>
<dbReference type="PANTHER" id="PTHR33121:SF79">
    <property type="entry name" value="CYCLIC DI-GMP PHOSPHODIESTERASE PDED-RELATED"/>
    <property type="match status" value="1"/>
</dbReference>
<dbReference type="InterPro" id="IPR035965">
    <property type="entry name" value="PAS-like_dom_sf"/>
</dbReference>
<organism evidence="3 4">
    <name type="scientific">Thalassolituus maritimus</name>
    <dbReference type="NCBI Taxonomy" id="484498"/>
    <lineage>
        <taxon>Bacteria</taxon>
        <taxon>Pseudomonadati</taxon>
        <taxon>Pseudomonadota</taxon>
        <taxon>Gammaproteobacteria</taxon>
        <taxon>Oceanospirillales</taxon>
        <taxon>Oceanospirillaceae</taxon>
        <taxon>Thalassolituus</taxon>
    </lineage>
</organism>
<dbReference type="PANTHER" id="PTHR33121">
    <property type="entry name" value="CYCLIC DI-GMP PHOSPHODIESTERASE PDEF"/>
    <property type="match status" value="1"/>
</dbReference>
<dbReference type="SMART" id="SM00086">
    <property type="entry name" value="PAC"/>
    <property type="match status" value="1"/>
</dbReference>
<evidence type="ECO:0000259" key="1">
    <source>
        <dbReference type="PROSITE" id="PS50113"/>
    </source>
</evidence>
<reference evidence="3 4" key="1">
    <citation type="submission" date="2024-04" db="EMBL/GenBank/DDBJ databases">
        <title>Draft genome sequence of Thalassolituus maritimus NBRC 116585.</title>
        <authorList>
            <person name="Miyakawa T."/>
            <person name="Kusuya Y."/>
            <person name="Miura T."/>
        </authorList>
    </citation>
    <scope>NUCLEOTIDE SEQUENCE [LARGE SCALE GENOMIC DNA]</scope>
    <source>
        <strain evidence="3 4">5NW40-0001</strain>
    </source>
</reference>
<dbReference type="InterPro" id="IPR043128">
    <property type="entry name" value="Rev_trsase/Diguanyl_cyclase"/>
</dbReference>
<proteinExistence type="predicted"/>
<comment type="caution">
    <text evidence="3">The sequence shown here is derived from an EMBL/GenBank/DDBJ whole genome shotgun (WGS) entry which is preliminary data.</text>
</comment>
<dbReference type="Pfam" id="PF08447">
    <property type="entry name" value="PAS_3"/>
    <property type="match status" value="1"/>
</dbReference>
<dbReference type="PROSITE" id="PS50113">
    <property type="entry name" value="PAC"/>
    <property type="match status" value="1"/>
</dbReference>